<dbReference type="OMA" id="HEDQRMK"/>
<comment type="subcellular location">
    <subcellularLocation>
        <location evidence="9">Nucleus</location>
    </subcellularLocation>
    <subcellularLocation>
        <location evidence="9">Chromosome</location>
        <location evidence="9">Centromere</location>
        <location evidence="9">Kinetochore</location>
    </subcellularLocation>
</comment>
<protein>
    <recommendedName>
        <fullName evidence="9">Kinetochore protein SPC25</fullName>
    </recommendedName>
</protein>
<keyword evidence="7 9" id="KW-0131">Cell cycle</keyword>
<evidence type="ECO:0000256" key="4">
    <source>
        <dbReference type="ARBA" id="ARBA00022776"/>
    </source>
</evidence>
<keyword evidence="5 9" id="KW-0995">Kinetochore</keyword>
<evidence type="ECO:0000313" key="12">
    <source>
        <dbReference type="Proteomes" id="UP000076632"/>
    </source>
</evidence>
<evidence type="ECO:0000256" key="6">
    <source>
        <dbReference type="ARBA" id="ARBA00023054"/>
    </source>
</evidence>
<dbReference type="InParanoid" id="A0A165IXS7"/>
<dbReference type="GO" id="GO:0031262">
    <property type="term" value="C:Ndc80 complex"/>
    <property type="evidence" value="ECO:0007669"/>
    <property type="project" value="InterPro"/>
</dbReference>
<evidence type="ECO:0000256" key="1">
    <source>
        <dbReference type="ARBA" id="ARBA00006379"/>
    </source>
</evidence>
<evidence type="ECO:0000256" key="7">
    <source>
        <dbReference type="ARBA" id="ARBA00023306"/>
    </source>
</evidence>
<dbReference type="CDD" id="cd23784">
    <property type="entry name" value="RWD_Spc25"/>
    <property type="match status" value="1"/>
</dbReference>
<dbReference type="InterPro" id="IPR045143">
    <property type="entry name" value="Spc25"/>
</dbReference>
<reference evidence="11 12" key="1">
    <citation type="journal article" date="2016" name="Fungal Biol.">
        <title>The genome of Xylona heveae provides a window into fungal endophytism.</title>
        <authorList>
            <person name="Gazis R."/>
            <person name="Kuo A."/>
            <person name="Riley R."/>
            <person name="LaButti K."/>
            <person name="Lipzen A."/>
            <person name="Lin J."/>
            <person name="Amirebrahimi M."/>
            <person name="Hesse C.N."/>
            <person name="Spatafora J.W."/>
            <person name="Henrissat B."/>
            <person name="Hainaut M."/>
            <person name="Grigoriev I.V."/>
            <person name="Hibbett D.S."/>
        </authorList>
    </citation>
    <scope>NUCLEOTIDE SEQUENCE [LARGE SCALE GENOMIC DNA]</scope>
    <source>
        <strain evidence="11 12">TC161</strain>
    </source>
</reference>
<dbReference type="PANTHER" id="PTHR14281:SF0">
    <property type="entry name" value="KINETOCHORE PROTEIN SPC25"/>
    <property type="match status" value="1"/>
</dbReference>
<keyword evidence="2 9" id="KW-0158">Chromosome</keyword>
<dbReference type="Proteomes" id="UP000076632">
    <property type="component" value="Unassembled WGS sequence"/>
</dbReference>
<comment type="similarity">
    <text evidence="1 9">Belongs to the SPC25 family.</text>
</comment>
<evidence type="ECO:0000256" key="3">
    <source>
        <dbReference type="ARBA" id="ARBA00022618"/>
    </source>
</evidence>
<keyword evidence="12" id="KW-1185">Reference proteome</keyword>
<keyword evidence="8 9" id="KW-0137">Centromere</keyword>
<feature type="domain" description="Chromosome segregation protein Spc25 C-terminal" evidence="10">
    <location>
        <begin position="184"/>
        <end position="253"/>
    </location>
</feature>
<dbReference type="EMBL" id="KV407455">
    <property type="protein sequence ID" value="KZF25520.1"/>
    <property type="molecule type" value="Genomic_DNA"/>
</dbReference>
<dbReference type="GO" id="GO:0005634">
    <property type="term" value="C:nucleus"/>
    <property type="evidence" value="ECO:0007669"/>
    <property type="project" value="UniProtKB-SubCell"/>
</dbReference>
<proteinExistence type="inferred from homology"/>
<dbReference type="GO" id="GO:0051301">
    <property type="term" value="P:cell division"/>
    <property type="evidence" value="ECO:0007669"/>
    <property type="project" value="UniProtKB-UniRule"/>
</dbReference>
<keyword evidence="9" id="KW-0539">Nucleus</keyword>
<evidence type="ECO:0000313" key="11">
    <source>
        <dbReference type="EMBL" id="KZF25520.1"/>
    </source>
</evidence>
<dbReference type="GeneID" id="28899254"/>
<accession>A0A165IXS7</accession>
<evidence type="ECO:0000256" key="8">
    <source>
        <dbReference type="ARBA" id="ARBA00023328"/>
    </source>
</evidence>
<dbReference type="FunFam" id="3.30.457.50:FF:000001">
    <property type="entry name" value="Probable kinetochore protein spc25"/>
    <property type="match status" value="1"/>
</dbReference>
<gene>
    <name evidence="11" type="ORF">L228DRAFT_258932</name>
</gene>
<dbReference type="STRING" id="1328760.A0A165IXS7"/>
<keyword evidence="3 9" id="KW-0132">Cell division</keyword>
<organism evidence="11 12">
    <name type="scientific">Xylona heveae (strain CBS 132557 / TC161)</name>
    <dbReference type="NCBI Taxonomy" id="1328760"/>
    <lineage>
        <taxon>Eukaryota</taxon>
        <taxon>Fungi</taxon>
        <taxon>Dikarya</taxon>
        <taxon>Ascomycota</taxon>
        <taxon>Pezizomycotina</taxon>
        <taxon>Xylonomycetes</taxon>
        <taxon>Xylonales</taxon>
        <taxon>Xylonaceae</taxon>
        <taxon>Xylona</taxon>
    </lineage>
</organism>
<dbReference type="PANTHER" id="PTHR14281">
    <property type="entry name" value="KINETOCHORE PROTEIN SPC25-RELATED"/>
    <property type="match status" value="1"/>
</dbReference>
<comment type="subunit">
    <text evidence="9">Component of the NDC80 complex.</text>
</comment>
<dbReference type="Pfam" id="PF08234">
    <property type="entry name" value="Spindle_Spc25"/>
    <property type="match status" value="1"/>
</dbReference>
<dbReference type="Gene3D" id="3.30.457.50">
    <property type="entry name" value="Chromosome segregation protein Spc25"/>
    <property type="match status" value="1"/>
</dbReference>
<keyword evidence="4 9" id="KW-0498">Mitosis</keyword>
<evidence type="ECO:0000256" key="5">
    <source>
        <dbReference type="ARBA" id="ARBA00022838"/>
    </source>
</evidence>
<evidence type="ECO:0000256" key="9">
    <source>
        <dbReference type="RuleBase" id="RU367150"/>
    </source>
</evidence>
<keyword evidence="6" id="KW-0175">Coiled coil</keyword>
<comment type="function">
    <text evidence="9">Acts as a component of the essential kinetochore-associated NDC80 complex, which is required for chromosome segregation and spindle checkpoint activity.</text>
</comment>
<dbReference type="AlphaFoldDB" id="A0A165IXS7"/>
<dbReference type="InterPro" id="IPR013255">
    <property type="entry name" value="Spc25_C"/>
</dbReference>
<dbReference type="RefSeq" id="XP_018191075.1">
    <property type="nucleotide sequence ID" value="XM_018334117.1"/>
</dbReference>
<dbReference type="GO" id="GO:0007059">
    <property type="term" value="P:chromosome segregation"/>
    <property type="evidence" value="ECO:0007669"/>
    <property type="project" value="InterPro"/>
</dbReference>
<dbReference type="OrthoDB" id="4056921at2759"/>
<sequence>MAAMAFESSLSSSVRRASTAVVPSTMAETLPSINFGFEDLRDRMAKFTARFDDFIEKGRKRVLEERNQFRMSVAELQEDQRMRRRDMEILSLKASAHNQTLQKEYQETSEMQSAIAAVTAQRDERAAHRDRLKQQIADTQKAITQRVDAQKEHARHLDNQSRFNVPELDFWQDYLGLRIEGAGVSDHIKFVYTHIDEKDWEREAWFELVMDKREYEIGHCKPKIDKERADAIVEKLNETRDLRILLKGMRVAFIEAMK</sequence>
<evidence type="ECO:0000256" key="2">
    <source>
        <dbReference type="ARBA" id="ARBA00022454"/>
    </source>
</evidence>
<name>A0A165IXS7_XYLHT</name>
<evidence type="ECO:0000259" key="10">
    <source>
        <dbReference type="Pfam" id="PF08234"/>
    </source>
</evidence>